<dbReference type="AlphaFoldDB" id="A0A3D0ZP54"/>
<sequence>MNTAEKVSRYETDKVDLNEFVKITKWVLGLIYHVNPLHFILYITATIISRWEDLIYSFIFAKAIDELIKVAQMPGASLTYLYPYLAILLGYNFFETIVSFLRSYSSQHIRVVSRYDIRKRQYSKLNSIGIQTLEIPEVNNKINRANEYLNNLMPYMEETVTLIANIVKLFTSVILTIKFIPAFAPLVLIASVPYLLFDRSMRKKLYKFDYDNTEKGRVGGNVYNDLTNSVKLHEININNAYSYLDKKYSEIQNFFIKNRLNIFRKWRLGGHSFGFLSDIVILFGYVQIFQKLITKMVSVGDTVFWMRTLGIFQEALSNVILGLNDLFEWSLQLKDTYLLFQTQPAFGDGNVKLPKLSQGPRIIFKDISFTYPNSEKPVIKNFSLDISPGEKIAIVGQNGAGKTTLIKLLSRFYKVNSGNIIVNDVNINDMEINTLYKNMGVLFQDFNTYQHLTVKENIYLGDPNGEIDIEKIKIAAKAADADSFIDNYSNKYDQLLSEKFKGGVRPSTGQWQKLALARFFYRNSPIVIFDEPTASIDPVSEYNIFNKIYEFFKNKTVIIVSHRFSTVRNADRIVVMENGQIIESGSHETLMAQNGNYANAFKLQAQGYVV</sequence>
<dbReference type="InterPro" id="IPR011527">
    <property type="entry name" value="ABC1_TM_dom"/>
</dbReference>
<dbReference type="GO" id="GO:0005886">
    <property type="term" value="C:plasma membrane"/>
    <property type="evidence" value="ECO:0007669"/>
    <property type="project" value="UniProtKB-SubCell"/>
</dbReference>
<evidence type="ECO:0000256" key="1">
    <source>
        <dbReference type="ARBA" id="ARBA00004651"/>
    </source>
</evidence>
<reference evidence="12 13" key="1">
    <citation type="journal article" date="2018" name="Nat. Biotechnol.">
        <title>A standardized bacterial taxonomy based on genome phylogeny substantially revises the tree of life.</title>
        <authorList>
            <person name="Parks D.H."/>
            <person name="Chuvochina M."/>
            <person name="Waite D.W."/>
            <person name="Rinke C."/>
            <person name="Skarshewski A."/>
            <person name="Chaumeil P.A."/>
            <person name="Hugenholtz P."/>
        </authorList>
    </citation>
    <scope>NUCLEOTIDE SEQUENCE [LARGE SCALE GENOMIC DNA]</scope>
    <source>
        <strain evidence="12">UBA11701</strain>
    </source>
</reference>
<dbReference type="InterPro" id="IPR003439">
    <property type="entry name" value="ABC_transporter-like_ATP-bd"/>
</dbReference>
<dbReference type="SMART" id="SM00382">
    <property type="entry name" value="AAA"/>
    <property type="match status" value="1"/>
</dbReference>
<evidence type="ECO:0000259" key="10">
    <source>
        <dbReference type="PROSITE" id="PS50893"/>
    </source>
</evidence>
<keyword evidence="8 9" id="KW-0472">Membrane</keyword>
<dbReference type="Gene3D" id="3.40.50.300">
    <property type="entry name" value="P-loop containing nucleotide triphosphate hydrolases"/>
    <property type="match status" value="1"/>
</dbReference>
<evidence type="ECO:0000256" key="7">
    <source>
        <dbReference type="ARBA" id="ARBA00022989"/>
    </source>
</evidence>
<dbReference type="InterPro" id="IPR003593">
    <property type="entry name" value="AAA+_ATPase"/>
</dbReference>
<keyword evidence="3" id="KW-1003">Cell membrane</keyword>
<evidence type="ECO:0000256" key="4">
    <source>
        <dbReference type="ARBA" id="ARBA00022692"/>
    </source>
</evidence>
<dbReference type="GO" id="GO:0140359">
    <property type="term" value="F:ABC-type transporter activity"/>
    <property type="evidence" value="ECO:0007669"/>
    <property type="project" value="InterPro"/>
</dbReference>
<keyword evidence="2" id="KW-0813">Transport</keyword>
<dbReference type="GO" id="GO:0005524">
    <property type="term" value="F:ATP binding"/>
    <property type="evidence" value="ECO:0007669"/>
    <property type="project" value="UniProtKB-KW"/>
</dbReference>
<dbReference type="PROSITE" id="PS50929">
    <property type="entry name" value="ABC_TM1F"/>
    <property type="match status" value="1"/>
</dbReference>
<dbReference type="SUPFAM" id="SSF90123">
    <property type="entry name" value="ABC transporter transmembrane region"/>
    <property type="match status" value="1"/>
</dbReference>
<keyword evidence="6" id="KW-0067">ATP-binding</keyword>
<evidence type="ECO:0008006" key="14">
    <source>
        <dbReference type="Google" id="ProtNLM"/>
    </source>
</evidence>
<feature type="domain" description="ABC transporter" evidence="10">
    <location>
        <begin position="362"/>
        <end position="603"/>
    </location>
</feature>
<dbReference type="InterPro" id="IPR039421">
    <property type="entry name" value="Type_1_exporter"/>
</dbReference>
<comment type="caution">
    <text evidence="12">The sequence shown here is derived from an EMBL/GenBank/DDBJ whole genome shotgun (WGS) entry which is preliminary data.</text>
</comment>
<dbReference type="Pfam" id="PF00005">
    <property type="entry name" value="ABC_tran"/>
    <property type="match status" value="1"/>
</dbReference>
<evidence type="ECO:0000256" key="5">
    <source>
        <dbReference type="ARBA" id="ARBA00022741"/>
    </source>
</evidence>
<evidence type="ECO:0000256" key="2">
    <source>
        <dbReference type="ARBA" id="ARBA00022448"/>
    </source>
</evidence>
<dbReference type="Gene3D" id="1.20.1560.10">
    <property type="entry name" value="ABC transporter type 1, transmembrane domain"/>
    <property type="match status" value="1"/>
</dbReference>
<dbReference type="InterPro" id="IPR036640">
    <property type="entry name" value="ABC1_TM_sf"/>
</dbReference>
<keyword evidence="7 9" id="KW-1133">Transmembrane helix</keyword>
<comment type="subcellular location">
    <subcellularLocation>
        <location evidence="1">Cell membrane</location>
        <topology evidence="1">Multi-pass membrane protein</topology>
    </subcellularLocation>
</comment>
<dbReference type="EMBL" id="DOZN01000007">
    <property type="protein sequence ID" value="HCC41969.1"/>
    <property type="molecule type" value="Genomic_DNA"/>
</dbReference>
<feature type="transmembrane region" description="Helical" evidence="9">
    <location>
        <begin position="179"/>
        <end position="197"/>
    </location>
</feature>
<keyword evidence="4 9" id="KW-0812">Transmembrane</keyword>
<accession>A0A3D0ZP54</accession>
<evidence type="ECO:0000256" key="3">
    <source>
        <dbReference type="ARBA" id="ARBA00022475"/>
    </source>
</evidence>
<dbReference type="PANTHER" id="PTHR24221">
    <property type="entry name" value="ATP-BINDING CASSETTE SUB-FAMILY B"/>
    <property type="match status" value="1"/>
</dbReference>
<dbReference type="Proteomes" id="UP000263336">
    <property type="component" value="Unassembled WGS sequence"/>
</dbReference>
<proteinExistence type="predicted"/>
<evidence type="ECO:0000256" key="6">
    <source>
        <dbReference type="ARBA" id="ARBA00022840"/>
    </source>
</evidence>
<organism evidence="12 13">
    <name type="scientific">candidate division WWE3 bacterium</name>
    <dbReference type="NCBI Taxonomy" id="2053526"/>
    <lineage>
        <taxon>Bacteria</taxon>
        <taxon>Katanobacteria</taxon>
    </lineage>
</organism>
<protein>
    <recommendedName>
        <fullName evidence="14">ABC transporter ATP-binding protein</fullName>
    </recommendedName>
</protein>
<name>A0A3D0ZP54_UNCKA</name>
<evidence type="ECO:0000256" key="8">
    <source>
        <dbReference type="ARBA" id="ARBA00023136"/>
    </source>
</evidence>
<keyword evidence="5" id="KW-0547">Nucleotide-binding</keyword>
<dbReference type="InterPro" id="IPR027417">
    <property type="entry name" value="P-loop_NTPase"/>
</dbReference>
<evidence type="ECO:0000313" key="13">
    <source>
        <dbReference type="Proteomes" id="UP000263336"/>
    </source>
</evidence>
<dbReference type="FunFam" id="3.40.50.300:FF:000221">
    <property type="entry name" value="Multidrug ABC transporter ATP-binding protein"/>
    <property type="match status" value="1"/>
</dbReference>
<dbReference type="GO" id="GO:0034040">
    <property type="term" value="F:ATPase-coupled lipid transmembrane transporter activity"/>
    <property type="evidence" value="ECO:0007669"/>
    <property type="project" value="TreeGrafter"/>
</dbReference>
<dbReference type="GO" id="GO:0016887">
    <property type="term" value="F:ATP hydrolysis activity"/>
    <property type="evidence" value="ECO:0007669"/>
    <property type="project" value="InterPro"/>
</dbReference>
<feature type="domain" description="ABC transmembrane type-1" evidence="11">
    <location>
        <begin position="40"/>
        <end position="328"/>
    </location>
</feature>
<feature type="transmembrane region" description="Helical" evidence="9">
    <location>
        <begin position="81"/>
        <end position="101"/>
    </location>
</feature>
<dbReference type="PANTHER" id="PTHR24221:SF646">
    <property type="entry name" value="HAEMOLYSIN SECRETION ATP-BINDING PROTEIN"/>
    <property type="match status" value="1"/>
</dbReference>
<gene>
    <name evidence="12" type="ORF">DEP93_00655</name>
</gene>
<evidence type="ECO:0000256" key="9">
    <source>
        <dbReference type="SAM" id="Phobius"/>
    </source>
</evidence>
<dbReference type="PROSITE" id="PS50893">
    <property type="entry name" value="ABC_TRANSPORTER_2"/>
    <property type="match status" value="1"/>
</dbReference>
<dbReference type="SUPFAM" id="SSF52540">
    <property type="entry name" value="P-loop containing nucleoside triphosphate hydrolases"/>
    <property type="match status" value="1"/>
</dbReference>
<evidence type="ECO:0000313" key="12">
    <source>
        <dbReference type="EMBL" id="HCC41969.1"/>
    </source>
</evidence>
<evidence type="ECO:0000259" key="11">
    <source>
        <dbReference type="PROSITE" id="PS50929"/>
    </source>
</evidence>